<dbReference type="Gene3D" id="3.40.30.10">
    <property type="entry name" value="Glutaredoxin"/>
    <property type="match status" value="2"/>
</dbReference>
<evidence type="ECO:0000256" key="5">
    <source>
        <dbReference type="ARBA" id="ARBA00022692"/>
    </source>
</evidence>
<evidence type="ECO:0000313" key="23">
    <source>
        <dbReference type="RefSeq" id="XP_021569783.1"/>
    </source>
</evidence>
<dbReference type="RefSeq" id="XP_021569783.1">
    <property type="nucleotide sequence ID" value="XM_021714108.1"/>
</dbReference>
<evidence type="ECO:0000256" key="2">
    <source>
        <dbReference type="ARBA" id="ARBA00004389"/>
    </source>
</evidence>
<protein>
    <recommendedName>
        <fullName evidence="15">Protein disulfide-isomerase TMX3</fullName>
        <ecNumber evidence="4">5.3.4.1</ecNumber>
    </recommendedName>
    <alternativeName>
        <fullName evidence="16">Thioredoxin domain-containing protein 10</fullName>
    </alternativeName>
    <alternativeName>
        <fullName evidence="17">Thioredoxin-related transmembrane protein 3</fullName>
    </alternativeName>
</protein>
<dbReference type="EC" id="5.3.4.1" evidence="4"/>
<keyword evidence="5 19" id="KW-0812">Transmembrane</keyword>
<dbReference type="PROSITE" id="PS00194">
    <property type="entry name" value="THIOREDOXIN_1"/>
    <property type="match status" value="1"/>
</dbReference>
<accession>A0A3Q0E703</accession>
<keyword evidence="13" id="KW-0676">Redox-active center</keyword>
<comment type="function">
    <text evidence="14">Probable disulfide isomerase, which participates in the folding of proteins containing disulfide bonds. May act as a dithiol oxidase. Acts as a regulator of endoplasmic reticulum-mitochondria contact sites via its ability to regulate redox signals.</text>
</comment>
<gene>
    <name evidence="23" type="primary">TMX3</name>
</gene>
<keyword evidence="8 19" id="KW-1133">Transmembrane helix</keyword>
<dbReference type="SUPFAM" id="SSF52833">
    <property type="entry name" value="Thioredoxin-like"/>
    <property type="match status" value="2"/>
</dbReference>
<dbReference type="Pfam" id="PF13848">
    <property type="entry name" value="Thioredoxin_6"/>
    <property type="match status" value="1"/>
</dbReference>
<proteinExistence type="inferred from homology"/>
<feature type="region of interest" description="Disordered" evidence="18">
    <location>
        <begin position="384"/>
        <end position="428"/>
    </location>
</feature>
<keyword evidence="22" id="KW-1185">Reference proteome</keyword>
<evidence type="ECO:0000256" key="13">
    <source>
        <dbReference type="ARBA" id="ARBA00023284"/>
    </source>
</evidence>
<evidence type="ECO:0000256" key="7">
    <source>
        <dbReference type="ARBA" id="ARBA00022824"/>
    </source>
</evidence>
<evidence type="ECO:0000256" key="19">
    <source>
        <dbReference type="SAM" id="Phobius"/>
    </source>
</evidence>
<evidence type="ECO:0000313" key="22">
    <source>
        <dbReference type="Proteomes" id="UP000189704"/>
    </source>
</evidence>
<evidence type="ECO:0000256" key="18">
    <source>
        <dbReference type="SAM" id="MobiDB-lite"/>
    </source>
</evidence>
<evidence type="ECO:0000256" key="11">
    <source>
        <dbReference type="ARBA" id="ARBA00023180"/>
    </source>
</evidence>
<evidence type="ECO:0000256" key="14">
    <source>
        <dbReference type="ARBA" id="ARBA00045246"/>
    </source>
</evidence>
<dbReference type="PRINTS" id="PR00421">
    <property type="entry name" value="THIOREDOXIN"/>
</dbReference>
<dbReference type="FunFam" id="3.40.30.10:FF:000121">
    <property type="entry name" value="protein disulfide-isomerase TMX3 isoform X1"/>
    <property type="match status" value="1"/>
</dbReference>
<feature type="chain" id="PRO_5018164360" description="Protein disulfide-isomerase TMX3" evidence="20">
    <location>
        <begin position="28"/>
        <end position="428"/>
    </location>
</feature>
<feature type="transmembrane region" description="Helical" evidence="19">
    <location>
        <begin position="349"/>
        <end position="371"/>
    </location>
</feature>
<organism evidence="22 23">
    <name type="scientific">Carlito syrichta</name>
    <name type="common">Philippine tarsier</name>
    <name type="synonym">Tarsius syrichta</name>
    <dbReference type="NCBI Taxonomy" id="1868482"/>
    <lineage>
        <taxon>Eukaryota</taxon>
        <taxon>Metazoa</taxon>
        <taxon>Chordata</taxon>
        <taxon>Craniata</taxon>
        <taxon>Vertebrata</taxon>
        <taxon>Euteleostomi</taxon>
        <taxon>Mammalia</taxon>
        <taxon>Eutheria</taxon>
        <taxon>Euarchontoglires</taxon>
        <taxon>Primates</taxon>
        <taxon>Haplorrhini</taxon>
        <taxon>Tarsiiformes</taxon>
        <taxon>Tarsiidae</taxon>
        <taxon>Carlito</taxon>
    </lineage>
</organism>
<evidence type="ECO:0000256" key="3">
    <source>
        <dbReference type="ARBA" id="ARBA00006347"/>
    </source>
</evidence>
<comment type="similarity">
    <text evidence="3">Belongs to the protein disulfide isomerase family.</text>
</comment>
<reference evidence="23" key="1">
    <citation type="submission" date="2025-08" db="UniProtKB">
        <authorList>
            <consortium name="RefSeq"/>
        </authorList>
    </citation>
    <scope>IDENTIFICATION</scope>
</reference>
<evidence type="ECO:0000259" key="21">
    <source>
        <dbReference type="PROSITE" id="PS51352"/>
    </source>
</evidence>
<dbReference type="PANTHER" id="PTHR46426:SF1">
    <property type="entry name" value="PROTEIN DISULFIDE-ISOMERASE TMX3"/>
    <property type="match status" value="1"/>
</dbReference>
<comment type="catalytic activity">
    <reaction evidence="1">
        <text>Catalyzes the rearrangement of -S-S- bonds in proteins.</text>
        <dbReference type="EC" id="5.3.4.1"/>
    </reaction>
</comment>
<dbReference type="CTD" id="54495"/>
<dbReference type="InterPro" id="IPR036249">
    <property type="entry name" value="Thioredoxin-like_sf"/>
</dbReference>
<evidence type="ECO:0000256" key="15">
    <source>
        <dbReference type="ARBA" id="ARBA00067400"/>
    </source>
</evidence>
<evidence type="ECO:0000256" key="4">
    <source>
        <dbReference type="ARBA" id="ARBA00012723"/>
    </source>
</evidence>
<sequence length="428" mass="48916">MAARRSRRAALGLCATVVLLDVAFCRAFVEDLDESFKENRKDDIWLVDFYAPWCGHCKKLEPIWNEVGLEMKSIGSPVKVGKMDATSYSSIASEFGVRGYPTIKLALIRPLPSQQMFEHVQKRHRVFFVYIGGESPLKEKYIDAASELIVYTYFFSASEEVVPEYVTLKEMPAVLVFKDETYFVYDEYEDGDLSSWINRERFQNYLTMDGFLLYELGDTGKLVTIAVIDEKNTSVEHTRLKSIIQEVARDYRDHFHRDFQFGHMDGNDYINTLLMDELTVPTVVVLNTSNQQYFLLDRQIKNAEDMVQFINNILDGTVEAQGGDSILQRLKRIVFDAKSTIVSIFKSSPLMGCFLFGLPLGVISIMCYGIYTADTDGGYIEERYEVSKSEVESQEQREESKDQQEVSSGGPLVPTVQEPKDILEKKKD</sequence>
<dbReference type="InterPro" id="IPR013766">
    <property type="entry name" value="Thioredoxin_domain"/>
</dbReference>
<dbReference type="GO" id="GO:0003756">
    <property type="term" value="F:protein disulfide isomerase activity"/>
    <property type="evidence" value="ECO:0007669"/>
    <property type="project" value="UniProtKB-EC"/>
</dbReference>
<comment type="subcellular location">
    <subcellularLocation>
        <location evidence="2">Endoplasmic reticulum membrane</location>
        <topology evidence="2">Single-pass membrane protein</topology>
    </subcellularLocation>
</comment>
<keyword evidence="9 19" id="KW-0472">Membrane</keyword>
<keyword evidence="7" id="KW-0256">Endoplasmic reticulum</keyword>
<feature type="signal peptide" evidence="20">
    <location>
        <begin position="1"/>
        <end position="27"/>
    </location>
</feature>
<dbReference type="PANTHER" id="PTHR46426">
    <property type="entry name" value="PROTEIN DISULFIDE-ISOMERASE TMX3"/>
    <property type="match status" value="1"/>
</dbReference>
<dbReference type="GO" id="GO:0009986">
    <property type="term" value="C:cell surface"/>
    <property type="evidence" value="ECO:0007669"/>
    <property type="project" value="TreeGrafter"/>
</dbReference>
<evidence type="ECO:0000256" key="16">
    <source>
        <dbReference type="ARBA" id="ARBA00078921"/>
    </source>
</evidence>
<evidence type="ECO:0000256" key="17">
    <source>
        <dbReference type="ARBA" id="ARBA00082271"/>
    </source>
</evidence>
<dbReference type="FunFam" id="3.40.30.10:FF:000115">
    <property type="entry name" value="protein disulfide-isomerase TMX3 isoform X1"/>
    <property type="match status" value="1"/>
</dbReference>
<keyword evidence="12" id="KW-0413">Isomerase</keyword>
<dbReference type="PROSITE" id="PS51352">
    <property type="entry name" value="THIOREDOXIN_2"/>
    <property type="match status" value="1"/>
</dbReference>
<evidence type="ECO:0000256" key="8">
    <source>
        <dbReference type="ARBA" id="ARBA00022989"/>
    </source>
</evidence>
<evidence type="ECO:0000256" key="10">
    <source>
        <dbReference type="ARBA" id="ARBA00023157"/>
    </source>
</evidence>
<dbReference type="GO" id="GO:0005789">
    <property type="term" value="C:endoplasmic reticulum membrane"/>
    <property type="evidence" value="ECO:0007669"/>
    <property type="project" value="UniProtKB-SubCell"/>
</dbReference>
<evidence type="ECO:0000256" key="1">
    <source>
        <dbReference type="ARBA" id="ARBA00001182"/>
    </source>
</evidence>
<feature type="compositionally biased region" description="Basic and acidic residues" evidence="18">
    <location>
        <begin position="418"/>
        <end position="428"/>
    </location>
</feature>
<dbReference type="AlphaFoldDB" id="A0A3Q0E703"/>
<feature type="compositionally biased region" description="Basic and acidic residues" evidence="18">
    <location>
        <begin position="384"/>
        <end position="404"/>
    </location>
</feature>
<evidence type="ECO:0000256" key="6">
    <source>
        <dbReference type="ARBA" id="ARBA00022729"/>
    </source>
</evidence>
<dbReference type="InterPro" id="IPR052250">
    <property type="entry name" value="PDI_TMX3"/>
</dbReference>
<dbReference type="InterPro" id="IPR017937">
    <property type="entry name" value="Thioredoxin_CS"/>
</dbReference>
<name>A0A3Q0E703_CARSF</name>
<evidence type="ECO:0000256" key="20">
    <source>
        <dbReference type="SAM" id="SignalP"/>
    </source>
</evidence>
<keyword evidence="11" id="KW-0325">Glycoprotein</keyword>
<dbReference type="Proteomes" id="UP000189704">
    <property type="component" value="Unplaced"/>
</dbReference>
<dbReference type="Pfam" id="PF00085">
    <property type="entry name" value="Thioredoxin"/>
    <property type="match status" value="1"/>
</dbReference>
<feature type="domain" description="Thioredoxin" evidence="21">
    <location>
        <begin position="17"/>
        <end position="150"/>
    </location>
</feature>
<keyword evidence="6 20" id="KW-0732">Signal</keyword>
<evidence type="ECO:0000256" key="9">
    <source>
        <dbReference type="ARBA" id="ARBA00023136"/>
    </source>
</evidence>
<evidence type="ECO:0000256" key="12">
    <source>
        <dbReference type="ARBA" id="ARBA00023235"/>
    </source>
</evidence>
<dbReference type="GeneID" id="103263716"/>
<keyword evidence="10" id="KW-1015">Disulfide bond</keyword>